<dbReference type="PANTHER" id="PTHR43194">
    <property type="entry name" value="HYDROLASE ALPHA/BETA FOLD FAMILY"/>
    <property type="match status" value="1"/>
</dbReference>
<dbReference type="InterPro" id="IPR029058">
    <property type="entry name" value="AB_hydrolase_fold"/>
</dbReference>
<sequence>MEWMGAGGHRLVADRPVADGHPVLLLHGGGQTRQAWSHVAGRMAGRGLSPIAVDQRGHGDSEWIAGGGYSFFDFGADAGALADAIALESGAKPVAVGASLGGIASLLAQGEADRFAALILVDVTPSLNEDGVARVHRFMTDRLADGFASLEEAAEAVAAYLPNRRPSGSSKGLAKNLRRSADGRYRWHWDPAFIDGPNSVAMRRDAARTAMITAAQALTIPTLLVRGGRSDMVTSAEIDEFRVLVPAAEFVDIAGAGHMVAGDRNDVFGDAILEFLARHGFATLAG</sequence>
<evidence type="ECO:0000313" key="2">
    <source>
        <dbReference type="EMBL" id="BAT29465.1"/>
    </source>
</evidence>
<name>A0A0N7KYE1_9HYPH</name>
<dbReference type="InterPro" id="IPR050228">
    <property type="entry name" value="Carboxylesterase_BioH"/>
</dbReference>
<dbReference type="Gene3D" id="3.40.50.1820">
    <property type="entry name" value="alpha/beta hydrolase"/>
    <property type="match status" value="1"/>
</dbReference>
<evidence type="ECO:0000259" key="1">
    <source>
        <dbReference type="Pfam" id="PF12146"/>
    </source>
</evidence>
<reference evidence="2" key="1">
    <citation type="journal article" date="2015" name="Proc. Natl. Acad. Sci. U.S.A.">
        <title>Bacterial clade with the ribosomal RNA operon on a small plasmid rather than the chromosome.</title>
        <authorList>
            <person name="Anda M."/>
            <person name="Ohtsubo Y."/>
            <person name="Okubo T."/>
            <person name="Sugawara M."/>
            <person name="Nagata Y."/>
            <person name="Tsuda M."/>
            <person name="Minamisawa K."/>
            <person name="Mitsui H."/>
        </authorList>
    </citation>
    <scope>NUCLEOTIDE SEQUENCE</scope>
    <source>
        <strain evidence="2">DSM 21871</strain>
    </source>
</reference>
<protein>
    <submittedName>
        <fullName evidence="2">Hydrolase, alpha/beta hydrolase fold family</fullName>
    </submittedName>
</protein>
<accession>A0A0N7KYE1</accession>
<organism evidence="2">
    <name type="scientific">Aurantimonas manganoxydans</name>
    <dbReference type="NCBI Taxonomy" id="651183"/>
    <lineage>
        <taxon>Bacteria</taxon>
        <taxon>Pseudomonadati</taxon>
        <taxon>Pseudomonadota</taxon>
        <taxon>Alphaproteobacteria</taxon>
        <taxon>Hyphomicrobiales</taxon>
        <taxon>Aurantimonadaceae</taxon>
        <taxon>Aurantimonas</taxon>
    </lineage>
</organism>
<dbReference type="InterPro" id="IPR022742">
    <property type="entry name" value="Hydrolase_4"/>
</dbReference>
<feature type="domain" description="Serine aminopeptidase S33" evidence="1">
    <location>
        <begin position="23"/>
        <end position="264"/>
    </location>
</feature>
<proteinExistence type="predicted"/>
<dbReference type="GO" id="GO:0016787">
    <property type="term" value="F:hydrolase activity"/>
    <property type="evidence" value="ECO:0007669"/>
    <property type="project" value="UniProtKB-KW"/>
</dbReference>
<keyword evidence="2" id="KW-0378">Hydrolase</keyword>
<dbReference type="Pfam" id="PF12146">
    <property type="entry name" value="Hydrolase_4"/>
    <property type="match status" value="1"/>
</dbReference>
<dbReference type="PANTHER" id="PTHR43194:SF2">
    <property type="entry name" value="PEROXISOMAL MEMBRANE PROTEIN LPX1"/>
    <property type="match status" value="1"/>
</dbReference>
<dbReference type="EMBL" id="LC066380">
    <property type="protein sequence ID" value="BAT29465.1"/>
    <property type="molecule type" value="Genomic_DNA"/>
</dbReference>
<dbReference type="AlphaFoldDB" id="A0A0N7KYE1"/>
<dbReference type="SUPFAM" id="SSF53474">
    <property type="entry name" value="alpha/beta-Hydrolases"/>
    <property type="match status" value="1"/>
</dbReference>